<sequence length="90" mass="10728">MTQYLVKILREKSDQTLREVLTLVSYDIYNSCLVLHERSRAYRKALDVYNRRLVLNGKGPVPGEQFEMYNFYDPEFSSFLPLDMDRLFNP</sequence>
<accession>A0A067TKL6</accession>
<proteinExistence type="predicted"/>
<dbReference type="STRING" id="685588.A0A067TKL6"/>
<reference evidence="2" key="1">
    <citation type="journal article" date="2014" name="Proc. Natl. Acad. Sci. U.S.A.">
        <title>Extensive sampling of basidiomycete genomes demonstrates inadequacy of the white-rot/brown-rot paradigm for wood decay fungi.</title>
        <authorList>
            <person name="Riley R."/>
            <person name="Salamov A.A."/>
            <person name="Brown D.W."/>
            <person name="Nagy L.G."/>
            <person name="Floudas D."/>
            <person name="Held B.W."/>
            <person name="Levasseur A."/>
            <person name="Lombard V."/>
            <person name="Morin E."/>
            <person name="Otillar R."/>
            <person name="Lindquist E.A."/>
            <person name="Sun H."/>
            <person name="LaButti K.M."/>
            <person name="Schmutz J."/>
            <person name="Jabbour D."/>
            <person name="Luo H."/>
            <person name="Baker S.E."/>
            <person name="Pisabarro A.G."/>
            <person name="Walton J.D."/>
            <person name="Blanchette R.A."/>
            <person name="Henrissat B."/>
            <person name="Martin F."/>
            <person name="Cullen D."/>
            <person name="Hibbett D.S."/>
            <person name="Grigoriev I.V."/>
        </authorList>
    </citation>
    <scope>NUCLEOTIDE SEQUENCE [LARGE SCALE GENOMIC DNA]</scope>
    <source>
        <strain evidence="2">CBS 339.88</strain>
    </source>
</reference>
<keyword evidence="2" id="KW-1185">Reference proteome</keyword>
<dbReference type="EMBL" id="KL142373">
    <property type="protein sequence ID" value="KDR79483.1"/>
    <property type="molecule type" value="Genomic_DNA"/>
</dbReference>
<name>A0A067TKL6_GALM3</name>
<organism evidence="1 2">
    <name type="scientific">Galerina marginata (strain CBS 339.88)</name>
    <dbReference type="NCBI Taxonomy" id="685588"/>
    <lineage>
        <taxon>Eukaryota</taxon>
        <taxon>Fungi</taxon>
        <taxon>Dikarya</taxon>
        <taxon>Basidiomycota</taxon>
        <taxon>Agaricomycotina</taxon>
        <taxon>Agaricomycetes</taxon>
        <taxon>Agaricomycetidae</taxon>
        <taxon>Agaricales</taxon>
        <taxon>Agaricineae</taxon>
        <taxon>Strophariaceae</taxon>
        <taxon>Galerina</taxon>
    </lineage>
</organism>
<evidence type="ECO:0000313" key="2">
    <source>
        <dbReference type="Proteomes" id="UP000027222"/>
    </source>
</evidence>
<dbReference type="AlphaFoldDB" id="A0A067TKL6"/>
<protein>
    <submittedName>
        <fullName evidence="1">Uncharacterized protein</fullName>
    </submittedName>
</protein>
<dbReference type="Proteomes" id="UP000027222">
    <property type="component" value="Unassembled WGS sequence"/>
</dbReference>
<gene>
    <name evidence="1" type="ORF">GALMADRAFT_1242667</name>
</gene>
<dbReference type="HOGENOM" id="CLU_2441016_0_0_1"/>
<evidence type="ECO:0000313" key="1">
    <source>
        <dbReference type="EMBL" id="KDR79483.1"/>
    </source>
</evidence>